<keyword evidence="5" id="KW-1133">Transmembrane helix</keyword>
<dbReference type="PANTHER" id="PTHR19229">
    <property type="entry name" value="ATP-BINDING CASSETTE TRANSPORTER SUBFAMILY A ABCA"/>
    <property type="match status" value="1"/>
</dbReference>
<keyword evidence="4 7" id="KW-0067">ATP-binding</keyword>
<keyword evidence="1" id="KW-0813">Transport</keyword>
<evidence type="ECO:0000256" key="5">
    <source>
        <dbReference type="SAM" id="Phobius"/>
    </source>
</evidence>
<dbReference type="GO" id="GO:0005524">
    <property type="term" value="F:ATP binding"/>
    <property type="evidence" value="ECO:0007669"/>
    <property type="project" value="UniProtKB-KW"/>
</dbReference>
<keyword evidence="5" id="KW-0472">Membrane</keyword>
<feature type="transmembrane region" description="Helical" evidence="5">
    <location>
        <begin position="21"/>
        <end position="42"/>
    </location>
</feature>
<proteinExistence type="predicted"/>
<dbReference type="GO" id="GO:0005319">
    <property type="term" value="F:lipid transporter activity"/>
    <property type="evidence" value="ECO:0007669"/>
    <property type="project" value="TreeGrafter"/>
</dbReference>
<evidence type="ECO:0000256" key="2">
    <source>
        <dbReference type="ARBA" id="ARBA00022737"/>
    </source>
</evidence>
<dbReference type="EMBL" id="LBMM01001874">
    <property type="protein sequence ID" value="KMQ95626.1"/>
    <property type="molecule type" value="Genomic_DNA"/>
</dbReference>
<dbReference type="PANTHER" id="PTHR19229:SF36">
    <property type="entry name" value="ATP-BINDING CASSETTE SUB-FAMILY A MEMBER 2"/>
    <property type="match status" value="1"/>
</dbReference>
<dbReference type="Pfam" id="PF00005">
    <property type="entry name" value="ABC_tran"/>
    <property type="match status" value="1"/>
</dbReference>
<dbReference type="STRING" id="67767.A0A0J7KZ50"/>
<reference evidence="7 8" key="1">
    <citation type="submission" date="2015-04" db="EMBL/GenBank/DDBJ databases">
        <title>Lasius niger genome sequencing.</title>
        <authorList>
            <person name="Konorov E.A."/>
            <person name="Nikitin M.A."/>
            <person name="Kirill M.V."/>
            <person name="Chang P."/>
        </authorList>
    </citation>
    <scope>NUCLEOTIDE SEQUENCE [LARGE SCALE GENOMIC DNA]</scope>
    <source>
        <tissue evidence="7">Whole</tissue>
    </source>
</reference>
<organism evidence="7 8">
    <name type="scientific">Lasius niger</name>
    <name type="common">Black garden ant</name>
    <dbReference type="NCBI Taxonomy" id="67767"/>
    <lineage>
        <taxon>Eukaryota</taxon>
        <taxon>Metazoa</taxon>
        <taxon>Ecdysozoa</taxon>
        <taxon>Arthropoda</taxon>
        <taxon>Hexapoda</taxon>
        <taxon>Insecta</taxon>
        <taxon>Pterygota</taxon>
        <taxon>Neoptera</taxon>
        <taxon>Endopterygota</taxon>
        <taxon>Hymenoptera</taxon>
        <taxon>Apocrita</taxon>
        <taxon>Aculeata</taxon>
        <taxon>Formicoidea</taxon>
        <taxon>Formicidae</taxon>
        <taxon>Formicinae</taxon>
        <taxon>Lasius</taxon>
        <taxon>Lasius</taxon>
    </lineage>
</organism>
<evidence type="ECO:0000313" key="8">
    <source>
        <dbReference type="Proteomes" id="UP000036403"/>
    </source>
</evidence>
<evidence type="ECO:0000313" key="7">
    <source>
        <dbReference type="EMBL" id="KMQ95626.1"/>
    </source>
</evidence>
<name>A0A0J7KZ50_LASNI</name>
<evidence type="ECO:0000256" key="4">
    <source>
        <dbReference type="ARBA" id="ARBA00022840"/>
    </source>
</evidence>
<dbReference type="GO" id="GO:0140359">
    <property type="term" value="F:ABC-type transporter activity"/>
    <property type="evidence" value="ECO:0007669"/>
    <property type="project" value="InterPro"/>
</dbReference>
<sequence>MRIDQLGLLLWKNYVVRKRQPGILALIFLWPIVVFMILYTLIKTFGSSDINGVVCSAENLKKYLILPKEEDFAEISNVLCNIDSTAIPDILETLSKHLDFTGLLAMVDRAMAKFRDYNFFQDLKRAVETILDLKTSKKYIPEYLKLREWLPKVILIFQNVTFKEIDLDFINKAIAVLDPVFAYEHDWPVARSGFLKLNRLLKMVKEVVKYRKLNSTDADDFFSVMDRLGGAISTFSSNSDNYDNITQILDLSFLILQDDNIVQMSHHVAILHEDTLRRLYEISKKHQNLVQKMLINLQPAVYKRIVHSFSRLDFVERLVQDLKTTKPQEVFCRKETMNEIFDNYVEFKDKSNEIDELFCSDDGKKLITDVYDSFEFNKFGNIVSQTLSTMVTMAFKRPVKIENSNLTSVVKNVKGFVTYLDTRKVTYLNWTIFQTSDEWSKVFKETQPQAKLDILGIHLSIAKMLGSNSLSYMSIKPDLENMDFLAEMILQDIRTNPTSWIEEVRRRQAELVESFYLTVTDKEKTLQILEYSNFTRTYCTDPNPPALLNFPKESNSTILKELVCDLSKLVQTNLELNVTNIEYVEATYRQREFNWTAFNEKTIEIYQYIDTLVQQEGQRYDLKKLEKLKQNFKTSWTTDITTKDAWEISVGLICKLFNLMESPLFGIQTKENWKIMYGFAWATSVIFDNIEKIVDQIQKNNHVVKISDVLQEMPETEILVGSFLRNLSPIILDIIDMITLRPIALISVIDDYKEREQMWPCIINDSVGVALELRNGSREVVREIEKIGCSPGLFIKEWREQPVLMKVRKIFEHDENVDLPAFNWTRGYTKFRHLITKLDDLINNAKDVVLAEEPKLAKYLNTLAEEADNIVEERLPSMKSDWRNTLDHIDLEIDKAIKAFGSDRSASEIWKPSVDASDRILILLKYISNIVHKGSRIATNILNNGIGKISLLSLLGFDNTSPISIFHDQLPYILSTLVNGISDPVIDDQIVKALKYNTPITCSMMFDWFSDVRVGLTTEDYKILKNFICDFDPENFNVYTDLYMAETTIWEKPVSKYRSYIASMIGDLYDLAKGISLTVKNKIVIEQPFSKRYLDHMLQTLRETLEIRHEEGTFHKELKLDEEWSNYRLLMEGLSEVLMHIGNALKKAEIHNYNLEIWELAENGDTRQMLKILEDYPEETIALIATLSTFNYTTGGFVPFKDIRRSMCTLHFNSNYWSTPNRTRFLQKVCSFDPYQLLKTATSDEYHDIVTGRKTTFSRSTPLTLSLIKLLDDVSNFTAALPGVSLKSNIFNATTWQNLSNETWALILKSEKSWIHANQNSSWYRFHVKSSYLVDSSRLFQLLESVIDLASGGDIWQKLRVIYETSKLKPLLTLVEDMPNLLITAVDTFVSSERLDDFIHKLFLGQVHPCDVDRYLIPPGYMRKKSLLSSISNFCQKIVMSDKYLTWTDLLPYEGKYNDSYFTSDMSETADEMQLLQRVQGFQTTLIRVLSEGFKQLKIPIWWTSFEEGTLKDFNAEYKRKDTRALADSMVKKSVKLLKNFLETQTDAKNCTWCFTLPMEILNSQLTYHALYSKLFCQMRRLNISEVHNILINDFNWNKTGNMIRDYKFLNKKKTLNEFLTTFETTLHYVADIIIEFQNETYHDRVTDCFYKFVGGPTYSRPGLYITLLLSVLDMLQKNVYILDSATIHENINHLTRLAEKYVPIWQPLRDVVKKSDLADIDAALPNATINVNAMLSDLNTSLCRTKIDCQNATILYNFLSSKRAGKVFRYDPRASKYPSVSDISNRLARSLDVDLINRQQAFWRSQASWDLTWLKEILGHLSSILGESGNLLDVASKIDFEDVSNVLGIPDLADGIVNILNDKTVDKLFDGLKELLEDVTPFINDWEITDDLHSMIAALESMEIFKNLGLLDMKYIVREMFDNWDVVRTFLIDKIGITNEIALTLSQAKIDMISIFMQERGVISLKDTICSPEKLGDMLFFNNNLTTADEVSSALCQLDDSQTQNIVITLMKNINFEYIFKNLMSANVKNILANANLTETEGKVILDNLGVAAELFPFFKDKLSASFSLGNDTEESTQFLKTGSEMLCGKTMIQDNGQISKIISSLEDTNKAYDQKELDSLPTNFCRETYKTVLGMPGGKIVWSYVKPLLRGHILYAPDTIAISEVMTLANETFVQMGHLSVLVNSLEKTLKSLASLSEMGDTLKDLQSIMSSDVMKVAVKSMGGGNFEGDFSELDLSEIAWRLKKSKNLISMIDALNDMMGCVLVNRTIGFSSEEELEAAASRLTDTNEFLAGVIFLETTSRRAKKSLDYELPDNITYKIRMDVDYVPSTRRLKNQFWIPGPESSFLEHLRYLRGFIQLQDSVDRAIVKCLSMSTSFCYGCLYAVRKEVQGVGLTWAHVWEESSPGDPMSLGLVLLMIAFDGCLYAVIGYLIARYSNSDDESDISSLTVTEKQIGVRFEGVRKVYHTEQGDVVAVEDFTLKLCEGEVTSLLGRNGAGKTTIIKMLTGMVAPTSGEIHLNGEENCKPDIGVCPQENVLIGTLTPREHMLFYWKLKKSGNNNADMQKNVDEMLVSLELGRQEHEPVSRLSGGTRRRLCVALAFLGSPRLVILDEPGAGVDPAARRRIWRLIDQHRIGRTVLLSTHHLDEADMLSDTVVVMHKGKILCTGSPLSLKMTHGRGYRLNVSFPTEHYANGEAGIGGIGEAIDKKDLKALRAVVEEIVPNVKIREISESEVIVTLPFQGKNGMNNE</sequence>
<feature type="domain" description="ABC transporter" evidence="6">
    <location>
        <begin position="2458"/>
        <end position="2687"/>
    </location>
</feature>
<evidence type="ECO:0000256" key="1">
    <source>
        <dbReference type="ARBA" id="ARBA00022448"/>
    </source>
</evidence>
<dbReference type="SMART" id="SM00382">
    <property type="entry name" value="AAA"/>
    <property type="match status" value="1"/>
</dbReference>
<keyword evidence="3" id="KW-0547">Nucleotide-binding</keyword>
<dbReference type="GO" id="GO:0016887">
    <property type="term" value="F:ATP hydrolysis activity"/>
    <property type="evidence" value="ECO:0007669"/>
    <property type="project" value="InterPro"/>
</dbReference>
<evidence type="ECO:0000259" key="6">
    <source>
        <dbReference type="PROSITE" id="PS50893"/>
    </source>
</evidence>
<dbReference type="GO" id="GO:0016020">
    <property type="term" value="C:membrane"/>
    <property type="evidence" value="ECO:0007669"/>
    <property type="project" value="InterPro"/>
</dbReference>
<dbReference type="InterPro" id="IPR026082">
    <property type="entry name" value="ABCA"/>
</dbReference>
<keyword evidence="8" id="KW-1185">Reference proteome</keyword>
<dbReference type="InterPro" id="IPR027417">
    <property type="entry name" value="P-loop_NTPase"/>
</dbReference>
<dbReference type="Proteomes" id="UP000036403">
    <property type="component" value="Unassembled WGS sequence"/>
</dbReference>
<dbReference type="InterPro" id="IPR003439">
    <property type="entry name" value="ABC_transporter-like_ATP-bd"/>
</dbReference>
<protein>
    <submittedName>
        <fullName evidence="7">Atp-binding cassette sub-family a member 13</fullName>
    </submittedName>
</protein>
<gene>
    <name evidence="7" type="ORF">RF55_4148</name>
</gene>
<dbReference type="FunFam" id="3.40.50.300:FF:001253">
    <property type="entry name" value="ATP-binding cassette protein subfamily A, member 10"/>
    <property type="match status" value="1"/>
</dbReference>
<keyword evidence="2" id="KW-0677">Repeat</keyword>
<evidence type="ECO:0000256" key="3">
    <source>
        <dbReference type="ARBA" id="ARBA00022741"/>
    </source>
</evidence>
<dbReference type="SUPFAM" id="SSF52540">
    <property type="entry name" value="P-loop containing nucleoside triphosphate hydrolases"/>
    <property type="match status" value="1"/>
</dbReference>
<accession>A0A0J7KZ50</accession>
<dbReference type="InterPro" id="IPR003593">
    <property type="entry name" value="AAA+_ATPase"/>
</dbReference>
<dbReference type="OrthoDB" id="8061355at2759"/>
<dbReference type="Gene3D" id="3.40.50.300">
    <property type="entry name" value="P-loop containing nucleotide triphosphate hydrolases"/>
    <property type="match status" value="1"/>
</dbReference>
<dbReference type="CDD" id="cd03263">
    <property type="entry name" value="ABC_subfamily_A"/>
    <property type="match status" value="1"/>
</dbReference>
<dbReference type="PaxDb" id="67767-A0A0J7KZ50"/>
<comment type="caution">
    <text evidence="7">The sequence shown here is derived from an EMBL/GenBank/DDBJ whole genome shotgun (WGS) entry which is preliminary data.</text>
</comment>
<dbReference type="PROSITE" id="PS50893">
    <property type="entry name" value="ABC_TRANSPORTER_2"/>
    <property type="match status" value="1"/>
</dbReference>
<keyword evidence="5" id="KW-0812">Transmembrane</keyword>